<keyword evidence="2" id="KW-0012">Acyltransferase</keyword>
<dbReference type="Ensembl" id="ENSBOBT00000013989.1">
    <property type="protein sequence ID" value="ENSBOBP00000013667.1"/>
    <property type="gene ID" value="ENSBOBG00000008621.1"/>
</dbReference>
<dbReference type="AlphaFoldDB" id="A0A8C0FCJ4"/>
<reference evidence="3" key="1">
    <citation type="submission" date="2025-08" db="UniProtKB">
        <authorList>
            <consortium name="Ensembl"/>
        </authorList>
    </citation>
    <scope>IDENTIFICATION</scope>
</reference>
<protein>
    <submittedName>
        <fullName evidence="3">Uncharacterized protein</fullName>
    </submittedName>
</protein>
<dbReference type="PANTHER" id="PTHR45910:SF1">
    <property type="entry name" value="N-ALPHA-ACETYLTRANSFERASE 20"/>
    <property type="match status" value="1"/>
</dbReference>
<dbReference type="InterPro" id="IPR051646">
    <property type="entry name" value="NatB_acetyltransferase_subunit"/>
</dbReference>
<reference evidence="3" key="2">
    <citation type="submission" date="2025-09" db="UniProtKB">
        <authorList>
            <consortium name="Ensembl"/>
        </authorList>
    </citation>
    <scope>IDENTIFICATION</scope>
</reference>
<dbReference type="GO" id="GO:0004596">
    <property type="term" value="F:protein-N-terminal amino-acid acetyltransferase activity"/>
    <property type="evidence" value="ECO:0007669"/>
    <property type="project" value="TreeGrafter"/>
</dbReference>
<dbReference type="PANTHER" id="PTHR45910">
    <property type="entry name" value="N-ALPHA-ACETYLTRANSFERASE 20"/>
    <property type="match status" value="1"/>
</dbReference>
<dbReference type="Proteomes" id="UP000694567">
    <property type="component" value="Unplaced"/>
</dbReference>
<evidence type="ECO:0000256" key="1">
    <source>
        <dbReference type="ARBA" id="ARBA00022679"/>
    </source>
</evidence>
<proteinExistence type="predicted"/>
<accession>A0A8C0FCJ4</accession>
<dbReference type="GO" id="GO:0031416">
    <property type="term" value="C:NatB complex"/>
    <property type="evidence" value="ECO:0007669"/>
    <property type="project" value="TreeGrafter"/>
</dbReference>
<sequence length="156" mass="16842">MTFFVALESQSDNVDVPAGASTTASAVFARTLALRSGCLAVGRRYARYVRGAAAPVLSVFAGMPKAEGAVAWEAWHGQEISEKKGGFFVDLFVRVSDQVAVNTCKQLGYGVYWAVLEYCSASSGETGAYRRKALSRDTEKKSVIPLPHSLRPEDTE</sequence>
<evidence type="ECO:0000256" key="2">
    <source>
        <dbReference type="ARBA" id="ARBA00023315"/>
    </source>
</evidence>
<keyword evidence="1" id="KW-0808">Transferase</keyword>
<keyword evidence="4" id="KW-1185">Reference proteome</keyword>
<evidence type="ECO:0000313" key="3">
    <source>
        <dbReference type="Ensembl" id="ENSBOBP00000013667.1"/>
    </source>
</evidence>
<organism evidence="3 4">
    <name type="scientific">Bubo bubo</name>
    <name type="common">Eurasian eagle-owl</name>
    <name type="synonym">Strix bubo</name>
    <dbReference type="NCBI Taxonomy" id="30461"/>
    <lineage>
        <taxon>Eukaryota</taxon>
        <taxon>Metazoa</taxon>
        <taxon>Chordata</taxon>
        <taxon>Craniata</taxon>
        <taxon>Vertebrata</taxon>
        <taxon>Euteleostomi</taxon>
        <taxon>Archelosauria</taxon>
        <taxon>Archosauria</taxon>
        <taxon>Dinosauria</taxon>
        <taxon>Saurischia</taxon>
        <taxon>Theropoda</taxon>
        <taxon>Coelurosauria</taxon>
        <taxon>Aves</taxon>
        <taxon>Neognathae</taxon>
        <taxon>Neoaves</taxon>
        <taxon>Telluraves</taxon>
        <taxon>Strigiformes</taxon>
        <taxon>Strigidae</taxon>
        <taxon>Bubo</taxon>
    </lineage>
</organism>
<evidence type="ECO:0000313" key="4">
    <source>
        <dbReference type="Proteomes" id="UP000694567"/>
    </source>
</evidence>
<name>A0A8C0FCJ4_BUBBB</name>